<sequence length="121" mass="14197">KPCKIRVKIDEKKLAAHLLGDQRRLDVVNDVKRLALFNDETIESDEIVERLEGLDKQVLEPLIYFIETRKEVGALYKDIMSRVEGRVQEIHRCLDALIENQFILKSGNVNLRFIHNKFRKP</sequence>
<feature type="non-terminal residue" evidence="1">
    <location>
        <position position="1"/>
    </location>
</feature>
<dbReference type="EMBL" id="GBRD01006601">
    <property type="protein sequence ID" value="JAG59220.1"/>
    <property type="molecule type" value="Transcribed_RNA"/>
</dbReference>
<dbReference type="AlphaFoldDB" id="A0A0K8T1Y5"/>
<organism evidence="1">
    <name type="scientific">Lygus hesperus</name>
    <name type="common">Western plant bug</name>
    <dbReference type="NCBI Taxonomy" id="30085"/>
    <lineage>
        <taxon>Eukaryota</taxon>
        <taxon>Metazoa</taxon>
        <taxon>Ecdysozoa</taxon>
        <taxon>Arthropoda</taxon>
        <taxon>Hexapoda</taxon>
        <taxon>Insecta</taxon>
        <taxon>Pterygota</taxon>
        <taxon>Neoptera</taxon>
        <taxon>Paraneoptera</taxon>
        <taxon>Hemiptera</taxon>
        <taxon>Heteroptera</taxon>
        <taxon>Panheteroptera</taxon>
        <taxon>Cimicomorpha</taxon>
        <taxon>Miridae</taxon>
        <taxon>Mirini</taxon>
        <taxon>Lygus</taxon>
    </lineage>
</organism>
<feature type="non-terminal residue" evidence="1">
    <location>
        <position position="121"/>
    </location>
</feature>
<name>A0A0K8T1Y5_LYGHE</name>
<reference evidence="1" key="1">
    <citation type="submission" date="2014-09" db="EMBL/GenBank/DDBJ databases">
        <authorList>
            <person name="Magalhaes I.L.F."/>
            <person name="Oliveira U."/>
            <person name="Santos F.R."/>
            <person name="Vidigal T.H.D.A."/>
            <person name="Brescovit A.D."/>
            <person name="Santos A.J."/>
        </authorList>
    </citation>
    <scope>NUCLEOTIDE SEQUENCE</scope>
</reference>
<evidence type="ECO:0000313" key="1">
    <source>
        <dbReference type="EMBL" id="JAG59220.1"/>
    </source>
</evidence>
<proteinExistence type="predicted"/>
<protein>
    <submittedName>
        <fullName evidence="1">Uncharacterized protein</fullName>
    </submittedName>
</protein>
<accession>A0A0K8T1Y5</accession>